<dbReference type="Proteomes" id="UP000299102">
    <property type="component" value="Unassembled WGS sequence"/>
</dbReference>
<dbReference type="EMBL" id="BGZK01001842">
    <property type="protein sequence ID" value="GBP87188.1"/>
    <property type="molecule type" value="Genomic_DNA"/>
</dbReference>
<reference evidence="1 2" key="1">
    <citation type="journal article" date="2019" name="Commun. Biol.">
        <title>The bagworm genome reveals a unique fibroin gene that provides high tensile strength.</title>
        <authorList>
            <person name="Kono N."/>
            <person name="Nakamura H."/>
            <person name="Ohtoshi R."/>
            <person name="Tomita M."/>
            <person name="Numata K."/>
            <person name="Arakawa K."/>
        </authorList>
    </citation>
    <scope>NUCLEOTIDE SEQUENCE [LARGE SCALE GENOMIC DNA]</scope>
</reference>
<organism evidence="1 2">
    <name type="scientific">Eumeta variegata</name>
    <name type="common">Bagworm moth</name>
    <name type="synonym">Eumeta japonica</name>
    <dbReference type="NCBI Taxonomy" id="151549"/>
    <lineage>
        <taxon>Eukaryota</taxon>
        <taxon>Metazoa</taxon>
        <taxon>Ecdysozoa</taxon>
        <taxon>Arthropoda</taxon>
        <taxon>Hexapoda</taxon>
        <taxon>Insecta</taxon>
        <taxon>Pterygota</taxon>
        <taxon>Neoptera</taxon>
        <taxon>Endopterygota</taxon>
        <taxon>Lepidoptera</taxon>
        <taxon>Glossata</taxon>
        <taxon>Ditrysia</taxon>
        <taxon>Tineoidea</taxon>
        <taxon>Psychidae</taxon>
        <taxon>Oiketicinae</taxon>
        <taxon>Eumeta</taxon>
    </lineage>
</organism>
<comment type="caution">
    <text evidence="1">The sequence shown here is derived from an EMBL/GenBank/DDBJ whole genome shotgun (WGS) entry which is preliminary data.</text>
</comment>
<proteinExistence type="predicted"/>
<sequence length="91" mass="10634">MPKYTNFDSDRKYDRKTILKFLRTDIEQRTNKQIDGDATWHPRNKIGVELTKGAQRDFSLQQVLRDLNLRRVIGERRGDSGSESRQAAAVR</sequence>
<gene>
    <name evidence="1" type="ORF">EVAR_68916_1</name>
</gene>
<evidence type="ECO:0000313" key="1">
    <source>
        <dbReference type="EMBL" id="GBP87188.1"/>
    </source>
</evidence>
<protein>
    <submittedName>
        <fullName evidence="1">Uncharacterized protein</fullName>
    </submittedName>
</protein>
<dbReference type="AlphaFoldDB" id="A0A4C1ZHA8"/>
<evidence type="ECO:0000313" key="2">
    <source>
        <dbReference type="Proteomes" id="UP000299102"/>
    </source>
</evidence>
<keyword evidence="2" id="KW-1185">Reference proteome</keyword>
<name>A0A4C1ZHA8_EUMVA</name>
<accession>A0A4C1ZHA8</accession>